<organism evidence="1 2">
    <name type="scientific">Klebsiella michiganensis</name>
    <dbReference type="NCBI Taxonomy" id="1134687"/>
    <lineage>
        <taxon>Bacteria</taxon>
        <taxon>Pseudomonadati</taxon>
        <taxon>Pseudomonadota</taxon>
        <taxon>Gammaproteobacteria</taxon>
        <taxon>Enterobacterales</taxon>
        <taxon>Enterobacteriaceae</taxon>
        <taxon>Klebsiella/Raoultella group</taxon>
        <taxon>Klebsiella</taxon>
    </lineage>
</organism>
<dbReference type="EMBL" id="JARTTH020000001">
    <property type="protein sequence ID" value="MEC6053458.1"/>
    <property type="molecule type" value="Genomic_DNA"/>
</dbReference>
<dbReference type="Proteomes" id="UP001175817">
    <property type="component" value="Unassembled WGS sequence"/>
</dbReference>
<reference evidence="1" key="2">
    <citation type="submission" date="2024-01" db="EMBL/GenBank/DDBJ databases">
        <authorList>
            <person name="Macesic N."/>
        </authorList>
    </citation>
    <scope>NUCLEOTIDE SEQUENCE</scope>
    <source>
        <strain evidence="1">CPO078</strain>
    </source>
</reference>
<name>A0AB35WHE0_9ENTR</name>
<accession>A0AB35WHE0</accession>
<dbReference type="AlphaFoldDB" id="A0AB35WHE0"/>
<evidence type="ECO:0000313" key="2">
    <source>
        <dbReference type="Proteomes" id="UP001175817"/>
    </source>
</evidence>
<proteinExistence type="predicted"/>
<reference evidence="1" key="1">
    <citation type="journal article" date="2023" name="Nat. Commun.">
        <title>Genomic dissection of endemic carbapenem resistance reveals metallo-beta-lactamase dissemination through clonal, plasmid and integron transfer.</title>
        <authorList>
            <person name="Macesic N."/>
            <person name="Hawkey J."/>
            <person name="Vezina B."/>
            <person name="Wisniewski J.A."/>
            <person name="Cottingham H."/>
            <person name="Blakeway L.V."/>
            <person name="Harshegyi T."/>
            <person name="Pragastis K."/>
            <person name="Badoordeen G.Z."/>
            <person name="Dennison A."/>
            <person name="Spelman D.W."/>
            <person name="Jenney A.W.J."/>
            <person name="Peleg A.Y."/>
        </authorList>
    </citation>
    <scope>NUCLEOTIDE SEQUENCE</scope>
    <source>
        <strain evidence="1">CPO078</strain>
    </source>
</reference>
<protein>
    <submittedName>
        <fullName evidence="1">Uncharacterized protein</fullName>
    </submittedName>
</protein>
<comment type="caution">
    <text evidence="1">The sequence shown here is derived from an EMBL/GenBank/DDBJ whole genome shotgun (WGS) entry which is preliminary data.</text>
</comment>
<dbReference type="RefSeq" id="WP_164913918.1">
    <property type="nucleotide sequence ID" value="NZ_CABEJA010000048.1"/>
</dbReference>
<evidence type="ECO:0000313" key="1">
    <source>
        <dbReference type="EMBL" id="MEC6053458.1"/>
    </source>
</evidence>
<gene>
    <name evidence="1" type="ORF">QAB24_023455</name>
</gene>
<sequence length="49" mass="5641">MNKSAATKRNNSKIHARKFLATPEGKAWLERKKAEEAELKLVSDVRKFI</sequence>